<dbReference type="InterPro" id="IPR038142">
    <property type="entry name" value="Cytochrome_P460_sp"/>
</dbReference>
<sequence>MTTFGSRFATLRGSFMIAGIATLATLLGACSSHAGSDAAVDGNALPSSAQRLRFNEKGEAARPVGYRSWVHAYSAWESIAVTILDGTVTKTPEFHNVYVEPETYRLFMKTGKWPEGSLMVKEFSSVNTDPEQCEGPPGFLCPFGTSKVILQQERMGIGVMLKDSKRFPNEPGGWAYFSFGHKTPPYEPFSPPRPRTQCAQCHIDEVGPKDDYVWSVKLNQPGFRREVGDIADNLSGAFPN</sequence>
<reference evidence="3 4" key="1">
    <citation type="submission" date="2024-07" db="EMBL/GenBank/DDBJ databases">
        <title>Luteimonas salilacus sp. nov., isolated from the shore soil of Salt Lake in Tibet of China.</title>
        <authorList>
            <person name="Zhang X."/>
            <person name="Li A."/>
        </authorList>
    </citation>
    <scope>NUCLEOTIDE SEQUENCE [LARGE SCALE GENOMIC DNA]</scope>
    <source>
        <strain evidence="3 4">B3-2-R+30</strain>
    </source>
</reference>
<evidence type="ECO:0000256" key="1">
    <source>
        <dbReference type="SAM" id="SignalP"/>
    </source>
</evidence>
<keyword evidence="1" id="KW-0732">Signal</keyword>
<feature type="chain" id="PRO_5047144342" evidence="1">
    <location>
        <begin position="35"/>
        <end position="240"/>
    </location>
</feature>
<feature type="signal peptide" evidence="1">
    <location>
        <begin position="1"/>
        <end position="34"/>
    </location>
</feature>
<gene>
    <name evidence="3" type="ORF">AB6713_11750</name>
</gene>
<comment type="caution">
    <text evidence="3">The sequence shown here is derived from an EMBL/GenBank/DDBJ whole genome shotgun (WGS) entry which is preliminary data.</text>
</comment>
<dbReference type="CDD" id="cd20751">
    <property type="entry name" value="cyt_P460_Ne-like"/>
    <property type="match status" value="1"/>
</dbReference>
<protein>
    <submittedName>
        <fullName evidence="3">Cytochrome P460 family protein</fullName>
    </submittedName>
</protein>
<keyword evidence="4" id="KW-1185">Reference proteome</keyword>
<dbReference type="InterPro" id="IPR032033">
    <property type="entry name" value="Cytochrome_P460"/>
</dbReference>
<dbReference type="Pfam" id="PF16694">
    <property type="entry name" value="Cytochrome_P460"/>
    <property type="match status" value="1"/>
</dbReference>
<dbReference type="RefSeq" id="WP_370562807.1">
    <property type="nucleotide sequence ID" value="NZ_JBFWIB010000002.1"/>
</dbReference>
<accession>A0ABV4HRA4</accession>
<dbReference type="PROSITE" id="PS51257">
    <property type="entry name" value="PROKAR_LIPOPROTEIN"/>
    <property type="match status" value="1"/>
</dbReference>
<feature type="domain" description="Cytochrome P460" evidence="2">
    <location>
        <begin position="64"/>
        <end position="214"/>
    </location>
</feature>
<evidence type="ECO:0000313" key="3">
    <source>
        <dbReference type="EMBL" id="MEZ0475284.1"/>
    </source>
</evidence>
<dbReference type="EMBL" id="JBFWIC010000015">
    <property type="protein sequence ID" value="MEZ0475284.1"/>
    <property type="molecule type" value="Genomic_DNA"/>
</dbReference>
<proteinExistence type="predicted"/>
<evidence type="ECO:0000313" key="4">
    <source>
        <dbReference type="Proteomes" id="UP001566331"/>
    </source>
</evidence>
<dbReference type="Proteomes" id="UP001566331">
    <property type="component" value="Unassembled WGS sequence"/>
</dbReference>
<name>A0ABV4HRA4_9GAMM</name>
<dbReference type="Gene3D" id="3.50.70.20">
    <property type="entry name" value="Cytochrome P460"/>
    <property type="match status" value="1"/>
</dbReference>
<evidence type="ECO:0000259" key="2">
    <source>
        <dbReference type="Pfam" id="PF16694"/>
    </source>
</evidence>
<organism evidence="3 4">
    <name type="scientific">Luteimonas salinilitoris</name>
    <dbReference type="NCBI Taxonomy" id="3237697"/>
    <lineage>
        <taxon>Bacteria</taxon>
        <taxon>Pseudomonadati</taxon>
        <taxon>Pseudomonadota</taxon>
        <taxon>Gammaproteobacteria</taxon>
        <taxon>Lysobacterales</taxon>
        <taxon>Lysobacteraceae</taxon>
        <taxon>Luteimonas</taxon>
    </lineage>
</organism>